<evidence type="ECO:0000313" key="12">
    <source>
        <dbReference type="Proteomes" id="UP000322214"/>
    </source>
</evidence>
<dbReference type="STRING" id="980251.GCA_001642875_02684"/>
<keyword evidence="3 7" id="KW-0547">Nucleotide-binding</keyword>
<dbReference type="GO" id="GO:0006270">
    <property type="term" value="P:DNA replication initiation"/>
    <property type="evidence" value="ECO:0007669"/>
    <property type="project" value="InterPro"/>
</dbReference>
<dbReference type="InterPro" id="IPR003593">
    <property type="entry name" value="AAA+_ATPase"/>
</dbReference>
<organism evidence="11 12">
    <name type="scientific">Mariniblastus fucicola</name>
    <dbReference type="NCBI Taxonomy" id="980251"/>
    <lineage>
        <taxon>Bacteria</taxon>
        <taxon>Pseudomonadati</taxon>
        <taxon>Planctomycetota</taxon>
        <taxon>Planctomycetia</taxon>
        <taxon>Pirellulales</taxon>
        <taxon>Pirellulaceae</taxon>
        <taxon>Mariniblastus</taxon>
    </lineage>
</organism>
<evidence type="ECO:0000259" key="10">
    <source>
        <dbReference type="SMART" id="SM00760"/>
    </source>
</evidence>
<dbReference type="InterPro" id="IPR013317">
    <property type="entry name" value="DnaA_dom"/>
</dbReference>
<dbReference type="RefSeq" id="WP_148618914.1">
    <property type="nucleotide sequence ID" value="NZ_CP042912.1"/>
</dbReference>
<dbReference type="InterPro" id="IPR010921">
    <property type="entry name" value="Trp_repressor/repl_initiator"/>
</dbReference>
<dbReference type="Pfam" id="PF08299">
    <property type="entry name" value="Bac_DnaA_C"/>
    <property type="match status" value="1"/>
</dbReference>
<dbReference type="Gene3D" id="3.40.50.300">
    <property type="entry name" value="P-loop containing nucleotide triphosphate hydrolases"/>
    <property type="match status" value="1"/>
</dbReference>
<dbReference type="InterPro" id="IPR013159">
    <property type="entry name" value="DnaA_C"/>
</dbReference>
<comment type="similarity">
    <text evidence="8">Belongs to the DnaA family.</text>
</comment>
<reference evidence="11 12" key="1">
    <citation type="submission" date="2019-08" db="EMBL/GenBank/DDBJ databases">
        <title>Deep-cultivation of Planctomycetes and their phenomic and genomic characterization uncovers novel biology.</title>
        <authorList>
            <person name="Wiegand S."/>
            <person name="Jogler M."/>
            <person name="Boedeker C."/>
            <person name="Pinto D."/>
            <person name="Vollmers J."/>
            <person name="Rivas-Marin E."/>
            <person name="Kohn T."/>
            <person name="Peeters S.H."/>
            <person name="Heuer A."/>
            <person name="Rast P."/>
            <person name="Oberbeckmann S."/>
            <person name="Bunk B."/>
            <person name="Jeske O."/>
            <person name="Meyerdierks A."/>
            <person name="Storesund J.E."/>
            <person name="Kallscheuer N."/>
            <person name="Luecker S."/>
            <person name="Lage O.M."/>
            <person name="Pohl T."/>
            <person name="Merkel B.J."/>
            <person name="Hornburger P."/>
            <person name="Mueller R.-W."/>
            <person name="Bruemmer F."/>
            <person name="Labrenz M."/>
            <person name="Spormann A.M."/>
            <person name="Op den Camp H."/>
            <person name="Overmann J."/>
            <person name="Amann R."/>
            <person name="Jetten M.S.M."/>
            <person name="Mascher T."/>
            <person name="Medema M.H."/>
            <person name="Devos D.P."/>
            <person name="Kaster A.-K."/>
            <person name="Ovreas L."/>
            <person name="Rohde M."/>
            <person name="Galperin M.Y."/>
            <person name="Jogler C."/>
        </authorList>
    </citation>
    <scope>NUCLEOTIDE SEQUENCE [LARGE SCALE GENOMIC DNA]</scope>
    <source>
        <strain evidence="11 12">FC18</strain>
    </source>
</reference>
<dbReference type="SMART" id="SM00382">
    <property type="entry name" value="AAA"/>
    <property type="match status" value="1"/>
</dbReference>
<name>A0A5B9PLD7_9BACT</name>
<dbReference type="Proteomes" id="UP000322214">
    <property type="component" value="Chromosome"/>
</dbReference>
<evidence type="ECO:0000256" key="2">
    <source>
        <dbReference type="ARBA" id="ARBA00022705"/>
    </source>
</evidence>
<dbReference type="Pfam" id="PF00308">
    <property type="entry name" value="Bac_DnaA"/>
    <property type="match status" value="1"/>
</dbReference>
<dbReference type="AlphaFoldDB" id="A0A5B9PLD7"/>
<evidence type="ECO:0000256" key="8">
    <source>
        <dbReference type="RuleBase" id="RU004227"/>
    </source>
</evidence>
<dbReference type="InterPro" id="IPR020591">
    <property type="entry name" value="Chromosome_initiator_DnaA-like"/>
</dbReference>
<dbReference type="Gene3D" id="1.10.1750.10">
    <property type="match status" value="1"/>
</dbReference>
<proteinExistence type="inferred from homology"/>
<keyword evidence="2 7" id="KW-0235">DNA replication</keyword>
<dbReference type="GO" id="GO:0005886">
    <property type="term" value="C:plasma membrane"/>
    <property type="evidence" value="ECO:0007669"/>
    <property type="project" value="TreeGrafter"/>
</dbReference>
<dbReference type="GO" id="GO:0005524">
    <property type="term" value="F:ATP binding"/>
    <property type="evidence" value="ECO:0007669"/>
    <property type="project" value="UniProtKB-KW"/>
</dbReference>
<dbReference type="GO" id="GO:0003688">
    <property type="term" value="F:DNA replication origin binding"/>
    <property type="evidence" value="ECO:0007669"/>
    <property type="project" value="TreeGrafter"/>
</dbReference>
<dbReference type="SMART" id="SM00760">
    <property type="entry name" value="Bac_DnaA_C"/>
    <property type="match status" value="1"/>
</dbReference>
<dbReference type="GO" id="GO:0008289">
    <property type="term" value="F:lipid binding"/>
    <property type="evidence" value="ECO:0007669"/>
    <property type="project" value="UniProtKB-KW"/>
</dbReference>
<keyword evidence="12" id="KW-1185">Reference proteome</keyword>
<accession>A0A5B9PLD7</accession>
<dbReference type="PANTHER" id="PTHR30050:SF2">
    <property type="entry name" value="CHROMOSOMAL REPLICATION INITIATOR PROTEIN DNAA"/>
    <property type="match status" value="1"/>
</dbReference>
<dbReference type="KEGG" id="mff:MFFC18_33900"/>
<dbReference type="PRINTS" id="PR00051">
    <property type="entry name" value="DNAA"/>
</dbReference>
<dbReference type="PANTHER" id="PTHR30050">
    <property type="entry name" value="CHROMOSOMAL REPLICATION INITIATOR PROTEIN DNAA"/>
    <property type="match status" value="1"/>
</dbReference>
<evidence type="ECO:0000256" key="3">
    <source>
        <dbReference type="ARBA" id="ARBA00022741"/>
    </source>
</evidence>
<keyword evidence="4 7" id="KW-0067">ATP-binding</keyword>
<dbReference type="CDD" id="cd00009">
    <property type="entry name" value="AAA"/>
    <property type="match status" value="1"/>
</dbReference>
<gene>
    <name evidence="11" type="primary">dnaA_2</name>
    <name evidence="11" type="ORF">MFFC18_33900</name>
</gene>
<evidence type="ECO:0000256" key="7">
    <source>
        <dbReference type="RuleBase" id="RU000577"/>
    </source>
</evidence>
<dbReference type="InterPro" id="IPR024633">
    <property type="entry name" value="DnaA_N_dom"/>
</dbReference>
<evidence type="ECO:0000256" key="6">
    <source>
        <dbReference type="ARBA" id="ARBA00023125"/>
    </source>
</evidence>
<evidence type="ECO:0000259" key="9">
    <source>
        <dbReference type="SMART" id="SM00382"/>
    </source>
</evidence>
<dbReference type="CDD" id="cd06571">
    <property type="entry name" value="Bac_DnaA_C"/>
    <property type="match status" value="1"/>
</dbReference>
<dbReference type="InterPro" id="IPR027417">
    <property type="entry name" value="P-loop_NTPase"/>
</dbReference>
<dbReference type="Gene3D" id="1.10.8.60">
    <property type="match status" value="1"/>
</dbReference>
<dbReference type="EMBL" id="CP042912">
    <property type="protein sequence ID" value="QEG23491.1"/>
    <property type="molecule type" value="Genomic_DNA"/>
</dbReference>
<feature type="domain" description="Chromosomal replication initiator DnaA C-terminal" evidence="10">
    <location>
        <begin position="406"/>
        <end position="475"/>
    </location>
</feature>
<dbReference type="GO" id="GO:0006275">
    <property type="term" value="P:regulation of DNA replication"/>
    <property type="evidence" value="ECO:0007669"/>
    <property type="project" value="InterPro"/>
</dbReference>
<evidence type="ECO:0000256" key="5">
    <source>
        <dbReference type="ARBA" id="ARBA00023121"/>
    </source>
</evidence>
<feature type="domain" description="AAA+ ATPase" evidence="9">
    <location>
        <begin position="194"/>
        <end position="331"/>
    </location>
</feature>
<dbReference type="Pfam" id="PF11638">
    <property type="entry name" value="DnaA_N"/>
    <property type="match status" value="1"/>
</dbReference>
<dbReference type="InterPro" id="IPR038454">
    <property type="entry name" value="DnaA_N_sf"/>
</dbReference>
<dbReference type="Gene3D" id="3.30.300.180">
    <property type="match status" value="1"/>
</dbReference>
<dbReference type="OrthoDB" id="9807019at2"/>
<evidence type="ECO:0000256" key="1">
    <source>
        <dbReference type="ARBA" id="ARBA00022490"/>
    </source>
</evidence>
<keyword evidence="6 7" id="KW-0238">DNA-binding</keyword>
<dbReference type="SUPFAM" id="SSF52540">
    <property type="entry name" value="P-loop containing nucleoside triphosphate hydrolases"/>
    <property type="match status" value="1"/>
</dbReference>
<dbReference type="SUPFAM" id="SSF48295">
    <property type="entry name" value="TrpR-like"/>
    <property type="match status" value="1"/>
</dbReference>
<comment type="function">
    <text evidence="7">Plays an essential role in the initiation and regulation of chromosomal replication. ATP-DnaA binds to the origin of replication (oriC) to initiate formation of the DNA replication initiation complex once per cell cycle. Binds the DnaA box (a 9 base pair repeat at the origin) and separates the double-stranded (ds)DNA. Forms a right-handed helical filament on oriC DNA; dsDNA binds to the exterior of the filament while single-stranded (ss)DNA is stabiized in the filament's interior. The ATP-DnaA-oriC complex binds and stabilizes one strand of the AT-rich DNA unwinding element (DUE), permitting loading of DNA polymerase. After initiation quickly degrades to an ADP-DnaA complex that is not apt for DNA replication. Binds acidic phospholipids.</text>
</comment>
<evidence type="ECO:0000313" key="11">
    <source>
        <dbReference type="EMBL" id="QEG23491.1"/>
    </source>
</evidence>
<sequence length="508" mass="56411">MSKQDPPVLPSNQRQLQVAQAITEALADQIGQTIFEMWFEGSDPIVFDGQQVQVFAPNAFSLSRLQSRFSGDVKEAVHRIAGPETSIQFSTRTSASAESLFESVAVDSDDSVETSASPVQGSDLPLEAQEDGFIEEKDPQTYFHFHQPSEARTPSPKSRPKNAKSARYVKSFWFGDENRLARAAVEQVIDYPGEFSPLLIYGSTGSGKSHLLEAVVNEFRRRLRRKRCVYLSAEKFTTEFIGSLRGGSGLPMFRRRYRDLDILAIDDIQFFSSKRATLSEFLQTVDHLARAGKQVVVSADRPPIELEGIGTDLAARLTGGLTCPLQYPSFEGRVSIIESICQQRNFTLPLEVRELIAQHMTRDVRRIIGAINRLFAVSFSLQEKVTMHLAQDVLGDLLAFSSIGASIKGIEQAVCDFCGVKPNEIRSSSRRKRVCTARMLAMYLARRHTGAAFSEIGDHFGNRKHSTAIAADKKVAGWVESSENISLPNASYPADEVIRRIESILRVG</sequence>
<protein>
    <recommendedName>
        <fullName evidence="7">Chromosomal replication initiator protein DnaA</fullName>
    </recommendedName>
</protein>
<keyword evidence="5" id="KW-0446">Lipid-binding</keyword>
<keyword evidence="1" id="KW-0963">Cytoplasm</keyword>
<evidence type="ECO:0000256" key="4">
    <source>
        <dbReference type="ARBA" id="ARBA00022840"/>
    </source>
</evidence>